<evidence type="ECO:0000256" key="1">
    <source>
        <dbReference type="SAM" id="Phobius"/>
    </source>
</evidence>
<keyword evidence="1" id="KW-1133">Transmembrane helix</keyword>
<evidence type="ECO:0000313" key="3">
    <source>
        <dbReference type="Proteomes" id="UP000481109"/>
    </source>
</evidence>
<dbReference type="Proteomes" id="UP000481109">
    <property type="component" value="Unassembled WGS sequence"/>
</dbReference>
<dbReference type="RefSeq" id="WP_165333841.1">
    <property type="nucleotide sequence ID" value="NZ_JAAKZW010000100.1"/>
</dbReference>
<sequence>MVQLDEQDLTRVMGEVVGGVRPSTHALVEEGERRGRRIKARRRAGYSTAACVLAGVVAGTSWLGTQQSTPGEQMRILPGMSAGGPGKVTIPDFSGAPTDTGTPPGKERATARTLARTLQEGLMLPLIWDVQGYQGEVAPRSHYEAIAALRVGAGDTHFTVGVTLHSQFHLTPHVERSYSCDALKDPNQTVFAGGGKVTTCGVRNLPDGSVLRLYEFQQGHQVTPHADLLRRDGMRISAGVSIASGPESGGRAIPVTLREVEQIVTKDRWQVYVDPEVNERAKSLKPFEELHGIADLIARNETD</sequence>
<organism evidence="2 3">
    <name type="scientific">Streptomyces mesophilus</name>
    <dbReference type="NCBI Taxonomy" id="1775132"/>
    <lineage>
        <taxon>Bacteria</taxon>
        <taxon>Bacillati</taxon>
        <taxon>Actinomycetota</taxon>
        <taxon>Actinomycetes</taxon>
        <taxon>Kitasatosporales</taxon>
        <taxon>Streptomycetaceae</taxon>
        <taxon>Streptomyces</taxon>
    </lineage>
</organism>
<dbReference type="EMBL" id="JAAKZW010000100">
    <property type="protein sequence ID" value="NGO78388.1"/>
    <property type="molecule type" value="Genomic_DNA"/>
</dbReference>
<feature type="transmembrane region" description="Helical" evidence="1">
    <location>
        <begin position="44"/>
        <end position="64"/>
    </location>
</feature>
<evidence type="ECO:0000313" key="2">
    <source>
        <dbReference type="EMBL" id="NGO78388.1"/>
    </source>
</evidence>
<reference evidence="2 3" key="1">
    <citation type="submission" date="2020-02" db="EMBL/GenBank/DDBJ databases">
        <title>Whole-genome analyses of novel actinobacteria.</title>
        <authorList>
            <person name="Sahin N."/>
            <person name="Tokatli A."/>
        </authorList>
    </citation>
    <scope>NUCLEOTIDE SEQUENCE [LARGE SCALE GENOMIC DNA]</scope>
    <source>
        <strain evidence="2 3">YC504</strain>
    </source>
</reference>
<keyword evidence="3" id="KW-1185">Reference proteome</keyword>
<protein>
    <submittedName>
        <fullName evidence="2">Uncharacterized protein</fullName>
    </submittedName>
</protein>
<keyword evidence="1" id="KW-0472">Membrane</keyword>
<comment type="caution">
    <text evidence="2">The sequence shown here is derived from an EMBL/GenBank/DDBJ whole genome shotgun (WGS) entry which is preliminary data.</text>
</comment>
<proteinExistence type="predicted"/>
<name>A0A6G4XLT6_9ACTN</name>
<gene>
    <name evidence="2" type="ORF">G6045_22395</name>
</gene>
<dbReference type="AlphaFoldDB" id="A0A6G4XLT6"/>
<accession>A0A6G4XLT6</accession>
<keyword evidence="1" id="KW-0812">Transmembrane</keyword>